<accession>A0A518IKT8</accession>
<evidence type="ECO:0000256" key="1">
    <source>
        <dbReference type="SAM" id="MobiDB-lite"/>
    </source>
</evidence>
<dbReference type="OrthoDB" id="245702at2"/>
<feature type="region of interest" description="Disordered" evidence="1">
    <location>
        <begin position="641"/>
        <end position="661"/>
    </location>
</feature>
<dbReference type="AlphaFoldDB" id="A0A518IKT8"/>
<dbReference type="KEGG" id="gfm:Enr17x_57750"/>
<name>A0A518IKT8_9PLAN</name>
<proteinExistence type="predicted"/>
<protein>
    <submittedName>
        <fullName evidence="2">Uncharacterized protein</fullName>
    </submittedName>
</protein>
<dbReference type="EMBL" id="CP037452">
    <property type="protein sequence ID" value="QDV53694.1"/>
    <property type="molecule type" value="Genomic_DNA"/>
</dbReference>
<reference evidence="2 3" key="1">
    <citation type="submission" date="2019-03" db="EMBL/GenBank/DDBJ databases">
        <title>Deep-cultivation of Planctomycetes and their phenomic and genomic characterization uncovers novel biology.</title>
        <authorList>
            <person name="Wiegand S."/>
            <person name="Jogler M."/>
            <person name="Boedeker C."/>
            <person name="Pinto D."/>
            <person name="Vollmers J."/>
            <person name="Rivas-Marin E."/>
            <person name="Kohn T."/>
            <person name="Peeters S.H."/>
            <person name="Heuer A."/>
            <person name="Rast P."/>
            <person name="Oberbeckmann S."/>
            <person name="Bunk B."/>
            <person name="Jeske O."/>
            <person name="Meyerdierks A."/>
            <person name="Storesund J.E."/>
            <person name="Kallscheuer N."/>
            <person name="Luecker S."/>
            <person name="Lage O.M."/>
            <person name="Pohl T."/>
            <person name="Merkel B.J."/>
            <person name="Hornburger P."/>
            <person name="Mueller R.-W."/>
            <person name="Bruemmer F."/>
            <person name="Labrenz M."/>
            <person name="Spormann A.M."/>
            <person name="Op den Camp H."/>
            <person name="Overmann J."/>
            <person name="Amann R."/>
            <person name="Jetten M.S.M."/>
            <person name="Mascher T."/>
            <person name="Medema M.H."/>
            <person name="Devos D.P."/>
            <person name="Kaster A.-K."/>
            <person name="Ovreas L."/>
            <person name="Rohde M."/>
            <person name="Galperin M.Y."/>
            <person name="Jogler C."/>
        </authorList>
    </citation>
    <scope>NUCLEOTIDE SEQUENCE [LARGE SCALE GENOMIC DNA]</scope>
    <source>
        <strain evidence="2 3">Enr17</strain>
    </source>
</reference>
<dbReference type="RefSeq" id="WP_145313386.1">
    <property type="nucleotide sequence ID" value="NZ_CP037452.1"/>
</dbReference>
<feature type="compositionally biased region" description="Low complexity" evidence="1">
    <location>
        <begin position="645"/>
        <end position="659"/>
    </location>
</feature>
<dbReference type="Proteomes" id="UP000318313">
    <property type="component" value="Chromosome"/>
</dbReference>
<sequence>MKDLVWIGGAPAVAQVDTIALPADIEGGQIFKATIGRKTLKYTFPDGPLRVEVAGAIVDQWNESEIPEFAEISATDQGDGSFTLTADNPGKPFIVNVIIGTGANEIQVVTLINSPTGGTFTLTYDGQTTGNIAYTASAATIQTALEALSNIGVGDVVVTGSAGGPWTIEFTNALGSTDVPVLIPDDSLLEGTNEEQVITLVSATGGTFTLSFGGQTTGAIAYNASAATVETFLEALSTIGAGNVSVSGSNGGPWTVEFIGELRGTNVDFITLDGSSLTGVLDVDVSETTPGGGGSNERHIVQAGLADNSSVNGGIVISGDSDVTGGTFDFTINDGLQDFVALTDIPYDVTVAEFQALLDAELIAWGLNYRYRVFVAHQYTTDPVGDDKLSDNAGMILQVDSALGTLTLSVDLDGTNLTGGSYSSFIDSIGAGMYYGDSSDYGDGAGSWKLLIDGNGTDDLSPTISGADLKTAIEGIAAVGAGNVAVYELGEGQGFKFGGGFVIEFIGDLSNQATGFTITTSKSVDSDLNLQVWTGYTGSSGTGEVQTLTISGSPVSGTFALSYGGDDTALIAYNADASTVETALEGLPSIGAGNVVCGGGALPGSPITITFANALSGEDLELVEAIYGNVIESVQGSDTPAVKVTTSQTPVTHSTTTESEGPHDWNTAANWDVIELPADDDNVFIVDGSDILYGLDQSTVTLNRLEIRNSATKIGLPRRNDSFYEYLDRFLKIGAAEIVVGLGDGNGSARINLDIGSSSPVIEIHDSGTGESGEQSVQVIGVNAVNTAELLILGGEVGIAVLPKQEAHFALVTMREGNLTTGSNVKILKWNKTGGDVQSYQTTIDGTVTL</sequence>
<keyword evidence="3" id="KW-1185">Reference proteome</keyword>
<evidence type="ECO:0000313" key="3">
    <source>
        <dbReference type="Proteomes" id="UP000318313"/>
    </source>
</evidence>
<evidence type="ECO:0000313" key="2">
    <source>
        <dbReference type="EMBL" id="QDV53694.1"/>
    </source>
</evidence>
<organism evidence="2 3">
    <name type="scientific">Gimesia fumaroli</name>
    <dbReference type="NCBI Taxonomy" id="2527976"/>
    <lineage>
        <taxon>Bacteria</taxon>
        <taxon>Pseudomonadati</taxon>
        <taxon>Planctomycetota</taxon>
        <taxon>Planctomycetia</taxon>
        <taxon>Planctomycetales</taxon>
        <taxon>Planctomycetaceae</taxon>
        <taxon>Gimesia</taxon>
    </lineage>
</organism>
<gene>
    <name evidence="2" type="ORF">Enr17x_57750</name>
</gene>